<proteinExistence type="predicted"/>
<evidence type="ECO:0000259" key="3">
    <source>
        <dbReference type="PROSITE" id="PS50977"/>
    </source>
</evidence>
<evidence type="ECO:0000256" key="2">
    <source>
        <dbReference type="PROSITE-ProRule" id="PRU00335"/>
    </source>
</evidence>
<evidence type="ECO:0000313" key="5">
    <source>
        <dbReference type="Proteomes" id="UP001219956"/>
    </source>
</evidence>
<accession>A0ABT5IWI0</accession>
<dbReference type="SUPFAM" id="SSF46689">
    <property type="entry name" value="Homeodomain-like"/>
    <property type="match status" value="1"/>
</dbReference>
<reference evidence="4 5" key="1">
    <citation type="submission" date="2023-01" db="EMBL/GenBank/DDBJ databases">
        <title>Novel species of the genus Vogesella isolated from rivers.</title>
        <authorList>
            <person name="Lu H."/>
        </authorList>
    </citation>
    <scope>NUCLEOTIDE SEQUENCE [LARGE SCALE GENOMIC DNA]</scope>
    <source>
        <strain evidence="4 5">DC21W</strain>
    </source>
</reference>
<dbReference type="Gene3D" id="1.10.357.10">
    <property type="entry name" value="Tetracycline Repressor, domain 2"/>
    <property type="match status" value="1"/>
</dbReference>
<dbReference type="InterPro" id="IPR025722">
    <property type="entry name" value="TetR"/>
</dbReference>
<evidence type="ECO:0000313" key="4">
    <source>
        <dbReference type="EMBL" id="MDC7716645.1"/>
    </source>
</evidence>
<dbReference type="Proteomes" id="UP001219956">
    <property type="component" value="Unassembled WGS sequence"/>
</dbReference>
<keyword evidence="1 2" id="KW-0238">DNA-binding</keyword>
<protein>
    <submittedName>
        <fullName evidence="4">TetR/AcrR family transcriptional regulator</fullName>
    </submittedName>
</protein>
<organism evidence="4 5">
    <name type="scientific">Vogesella aquatica</name>
    <dbReference type="NCBI Taxonomy" id="2984206"/>
    <lineage>
        <taxon>Bacteria</taxon>
        <taxon>Pseudomonadati</taxon>
        <taxon>Pseudomonadota</taxon>
        <taxon>Betaproteobacteria</taxon>
        <taxon>Neisseriales</taxon>
        <taxon>Chromobacteriaceae</taxon>
        <taxon>Vogesella</taxon>
    </lineage>
</organism>
<evidence type="ECO:0000256" key="1">
    <source>
        <dbReference type="ARBA" id="ARBA00023125"/>
    </source>
</evidence>
<dbReference type="PRINTS" id="PR00455">
    <property type="entry name" value="HTHTETR"/>
</dbReference>
<comment type="caution">
    <text evidence="4">The sequence shown here is derived from an EMBL/GenBank/DDBJ whole genome shotgun (WGS) entry which is preliminary data.</text>
</comment>
<feature type="domain" description="HTH tetR-type" evidence="3">
    <location>
        <begin position="6"/>
        <end position="66"/>
    </location>
</feature>
<sequence length="216" mass="25475">MPKTRIKTYDRIVQDSLKLFNEHGERNITTNHIAAHLGISPGNLYYHFRNKEEIVHQIFLSYRRFISERLAVPSDRQMDVADLVNYLETAFEAMWQFRFMFYDLPGLMARNPQLQADYHQFVNGELQTILEGHFREFIRLGLLKMDLEDIEPVSVNIWLVVKFWFAFEQTARPKAPINEASSHRGVRQVLALLKPYVQDDFLPAFRQLVARHHTAD</sequence>
<dbReference type="RefSeq" id="WP_017509395.1">
    <property type="nucleotide sequence ID" value="NZ_JAQQLF010000006.1"/>
</dbReference>
<keyword evidence="5" id="KW-1185">Reference proteome</keyword>
<gene>
    <name evidence="4" type="ORF">PQU95_05385</name>
</gene>
<dbReference type="PANTHER" id="PTHR43479">
    <property type="entry name" value="ACREF/ENVCD OPERON REPRESSOR-RELATED"/>
    <property type="match status" value="1"/>
</dbReference>
<dbReference type="Pfam" id="PF13972">
    <property type="entry name" value="TetR"/>
    <property type="match status" value="1"/>
</dbReference>
<dbReference type="InterPro" id="IPR050624">
    <property type="entry name" value="HTH-type_Tx_Regulator"/>
</dbReference>
<dbReference type="Pfam" id="PF00440">
    <property type="entry name" value="TetR_N"/>
    <property type="match status" value="1"/>
</dbReference>
<dbReference type="PROSITE" id="PS50977">
    <property type="entry name" value="HTH_TETR_2"/>
    <property type="match status" value="1"/>
</dbReference>
<dbReference type="PANTHER" id="PTHR43479:SF12">
    <property type="entry name" value="TRANSCRIPTIONAL REGULATORY PROTEIN"/>
    <property type="match status" value="1"/>
</dbReference>
<dbReference type="InterPro" id="IPR009057">
    <property type="entry name" value="Homeodomain-like_sf"/>
</dbReference>
<dbReference type="InterPro" id="IPR001647">
    <property type="entry name" value="HTH_TetR"/>
</dbReference>
<dbReference type="EMBL" id="JAQQLF010000006">
    <property type="protein sequence ID" value="MDC7716645.1"/>
    <property type="molecule type" value="Genomic_DNA"/>
</dbReference>
<name>A0ABT5IWI0_9NEIS</name>
<feature type="DNA-binding region" description="H-T-H motif" evidence="2">
    <location>
        <begin position="29"/>
        <end position="48"/>
    </location>
</feature>